<feature type="transmembrane region" description="Helical" evidence="7">
    <location>
        <begin position="46"/>
        <end position="70"/>
    </location>
</feature>
<dbReference type="SUPFAM" id="SSF103473">
    <property type="entry name" value="MFS general substrate transporter"/>
    <property type="match status" value="1"/>
</dbReference>
<gene>
    <name evidence="9" type="ORF">ACFSAU_07650</name>
</gene>
<feature type="transmembrane region" description="Helical" evidence="7">
    <location>
        <begin position="177"/>
        <end position="198"/>
    </location>
</feature>
<accession>A0ABD6BRW7</accession>
<feature type="transmembrane region" description="Helical" evidence="7">
    <location>
        <begin position="226"/>
        <end position="243"/>
    </location>
</feature>
<organism evidence="9 10">
    <name type="scientific">Halolamina litorea</name>
    <dbReference type="NCBI Taxonomy" id="1515593"/>
    <lineage>
        <taxon>Archaea</taxon>
        <taxon>Methanobacteriati</taxon>
        <taxon>Methanobacteriota</taxon>
        <taxon>Stenosarchaea group</taxon>
        <taxon>Halobacteria</taxon>
        <taxon>Halobacteriales</taxon>
        <taxon>Haloferacaceae</taxon>
    </lineage>
</organism>
<keyword evidence="6 7" id="KW-0472">Membrane</keyword>
<dbReference type="Proteomes" id="UP001597139">
    <property type="component" value="Unassembled WGS sequence"/>
</dbReference>
<keyword evidence="5 7" id="KW-1133">Transmembrane helix</keyword>
<keyword evidence="2" id="KW-0813">Transport</keyword>
<feature type="transmembrane region" description="Helical" evidence="7">
    <location>
        <begin position="111"/>
        <end position="129"/>
    </location>
</feature>
<feature type="transmembrane region" description="Helical" evidence="7">
    <location>
        <begin position="12"/>
        <end position="34"/>
    </location>
</feature>
<dbReference type="InterPro" id="IPR050171">
    <property type="entry name" value="MFS_Transporters"/>
</dbReference>
<dbReference type="AlphaFoldDB" id="A0ABD6BRW7"/>
<evidence type="ECO:0000313" key="10">
    <source>
        <dbReference type="Proteomes" id="UP001597139"/>
    </source>
</evidence>
<feature type="domain" description="Major facilitator superfamily (MFS) profile" evidence="8">
    <location>
        <begin position="15"/>
        <end position="419"/>
    </location>
</feature>
<proteinExistence type="predicted"/>
<dbReference type="PROSITE" id="PS00216">
    <property type="entry name" value="SUGAR_TRANSPORT_1"/>
    <property type="match status" value="1"/>
</dbReference>
<feature type="transmembrane region" description="Helical" evidence="7">
    <location>
        <begin position="263"/>
        <end position="285"/>
    </location>
</feature>
<comment type="caution">
    <text evidence="9">The sequence shown here is derived from an EMBL/GenBank/DDBJ whole genome shotgun (WGS) entry which is preliminary data.</text>
</comment>
<dbReference type="InterPro" id="IPR020846">
    <property type="entry name" value="MFS_dom"/>
</dbReference>
<evidence type="ECO:0000256" key="3">
    <source>
        <dbReference type="ARBA" id="ARBA00022475"/>
    </source>
</evidence>
<evidence type="ECO:0000256" key="6">
    <source>
        <dbReference type="ARBA" id="ARBA00023136"/>
    </source>
</evidence>
<dbReference type="InterPro" id="IPR036259">
    <property type="entry name" value="MFS_trans_sf"/>
</dbReference>
<name>A0ABD6BRW7_9EURY</name>
<feature type="transmembrane region" description="Helical" evidence="7">
    <location>
        <begin position="82"/>
        <end position="105"/>
    </location>
</feature>
<dbReference type="PROSITE" id="PS50850">
    <property type="entry name" value="MFS"/>
    <property type="match status" value="1"/>
</dbReference>
<dbReference type="InterPro" id="IPR011701">
    <property type="entry name" value="MFS"/>
</dbReference>
<keyword evidence="3" id="KW-1003">Cell membrane</keyword>
<dbReference type="GO" id="GO:0005886">
    <property type="term" value="C:plasma membrane"/>
    <property type="evidence" value="ECO:0007669"/>
    <property type="project" value="UniProtKB-SubCell"/>
</dbReference>
<keyword evidence="4 7" id="KW-0812">Transmembrane</keyword>
<evidence type="ECO:0000256" key="4">
    <source>
        <dbReference type="ARBA" id="ARBA00022692"/>
    </source>
</evidence>
<dbReference type="Pfam" id="PF07690">
    <property type="entry name" value="MFS_1"/>
    <property type="match status" value="1"/>
</dbReference>
<feature type="transmembrane region" description="Helical" evidence="7">
    <location>
        <begin position="150"/>
        <end position="171"/>
    </location>
</feature>
<dbReference type="RefSeq" id="WP_267646338.1">
    <property type="nucleotide sequence ID" value="NZ_JANHGR010000001.1"/>
</dbReference>
<feature type="transmembrane region" description="Helical" evidence="7">
    <location>
        <begin position="292"/>
        <end position="313"/>
    </location>
</feature>
<evidence type="ECO:0000256" key="1">
    <source>
        <dbReference type="ARBA" id="ARBA00004651"/>
    </source>
</evidence>
<comment type="subcellular location">
    <subcellularLocation>
        <location evidence="1">Cell membrane</location>
        <topology evidence="1">Multi-pass membrane protein</topology>
    </subcellularLocation>
</comment>
<evidence type="ECO:0000256" key="2">
    <source>
        <dbReference type="ARBA" id="ARBA00022448"/>
    </source>
</evidence>
<dbReference type="InterPro" id="IPR005829">
    <property type="entry name" value="Sugar_transporter_CS"/>
</dbReference>
<dbReference type="PANTHER" id="PTHR23517">
    <property type="entry name" value="RESISTANCE PROTEIN MDTM, PUTATIVE-RELATED-RELATED"/>
    <property type="match status" value="1"/>
</dbReference>
<keyword evidence="10" id="KW-1185">Reference proteome</keyword>
<evidence type="ECO:0000259" key="8">
    <source>
        <dbReference type="PROSITE" id="PS50850"/>
    </source>
</evidence>
<dbReference type="EMBL" id="JBHUCZ010000003">
    <property type="protein sequence ID" value="MFD1567364.1"/>
    <property type="molecule type" value="Genomic_DNA"/>
</dbReference>
<evidence type="ECO:0000256" key="7">
    <source>
        <dbReference type="SAM" id="Phobius"/>
    </source>
</evidence>
<feature type="transmembrane region" description="Helical" evidence="7">
    <location>
        <begin position="397"/>
        <end position="416"/>
    </location>
</feature>
<reference evidence="9 10" key="1">
    <citation type="journal article" date="2019" name="Int. J. Syst. Evol. Microbiol.">
        <title>The Global Catalogue of Microorganisms (GCM) 10K type strain sequencing project: providing services to taxonomists for standard genome sequencing and annotation.</title>
        <authorList>
            <consortium name="The Broad Institute Genomics Platform"/>
            <consortium name="The Broad Institute Genome Sequencing Center for Infectious Disease"/>
            <person name="Wu L."/>
            <person name="Ma J."/>
        </authorList>
    </citation>
    <scope>NUCLEOTIDE SEQUENCE [LARGE SCALE GENOMIC DNA]</scope>
    <source>
        <strain evidence="9 10">CGMCC 1.12859</strain>
    </source>
</reference>
<dbReference type="Gene3D" id="1.20.1250.20">
    <property type="entry name" value="MFS general substrate transporter like domains"/>
    <property type="match status" value="1"/>
</dbReference>
<evidence type="ECO:0000256" key="5">
    <source>
        <dbReference type="ARBA" id="ARBA00022989"/>
    </source>
</evidence>
<protein>
    <submittedName>
        <fullName evidence="9">MFS transporter</fullName>
    </submittedName>
</protein>
<sequence length="431" mass="44324">MRRPSLDAVRGFDRAVYIVAAGQLLNVFGAGLVYPFATIHFHLEVGIALSLVGFGLLVRNVATAVATTVGGYLADRIGRKPVMVAAMAGNGLTLAGYAFVPAIAAGTPLDLAGAFVGVSALSGATNGLYTPAGQAYVADLTDGGERDRAYSLLKVGNNVGFGTGFVVGGVLYEWVEVAVFVADGVTSALVAVVLLLLVPRIHAGQPGVAFRDSVGDWGNAITKRRVLALAALNGGFAVLYAQMQTTVPIVAETQLGLSSAEIGTLYVLNPLTLVVLQIPLVAAVSGWRRTRGLTLSTGFWAASMLAVWAVYLFDFGPAPAGRHALLAVGVALVGAHLVSRTIGEVLHSPLSTSLMSALGSDGERGAQLSVLEVAKRGGMGVGSFAGGLFFDYGLAAWLWPALAGICGLLALGLLGFERTLSATENGRAVTE</sequence>
<evidence type="ECO:0000313" key="9">
    <source>
        <dbReference type="EMBL" id="MFD1567364.1"/>
    </source>
</evidence>
<dbReference type="PANTHER" id="PTHR23517:SF2">
    <property type="entry name" value="MULTIDRUG RESISTANCE PROTEIN MDTH"/>
    <property type="match status" value="1"/>
</dbReference>